<accession>A0AAV3ADN4</accession>
<protein>
    <submittedName>
        <fullName evidence="1">Uncharacterized protein</fullName>
    </submittedName>
</protein>
<comment type="caution">
    <text evidence="1">The sequence shown here is derived from an EMBL/GenBank/DDBJ whole genome shotgun (WGS) entry which is preliminary data.</text>
</comment>
<name>A0AAV3ADN4_PYXAD</name>
<dbReference type="AlphaFoldDB" id="A0AAV3ADN4"/>
<organism evidence="1 2">
    <name type="scientific">Pyxicephalus adspersus</name>
    <name type="common">African bullfrog</name>
    <dbReference type="NCBI Taxonomy" id="30357"/>
    <lineage>
        <taxon>Eukaryota</taxon>
        <taxon>Metazoa</taxon>
        <taxon>Chordata</taxon>
        <taxon>Craniata</taxon>
        <taxon>Vertebrata</taxon>
        <taxon>Euteleostomi</taxon>
        <taxon>Amphibia</taxon>
        <taxon>Batrachia</taxon>
        <taxon>Anura</taxon>
        <taxon>Neobatrachia</taxon>
        <taxon>Ranoidea</taxon>
        <taxon>Pyxicephalidae</taxon>
        <taxon>Pyxicephalinae</taxon>
        <taxon>Pyxicephalus</taxon>
    </lineage>
</organism>
<keyword evidence="2" id="KW-1185">Reference proteome</keyword>
<reference evidence="1" key="1">
    <citation type="thesis" date="2020" institute="ProQuest LLC" country="789 East Eisenhower Parkway, Ann Arbor, MI, USA">
        <title>Comparative Genomics and Chromosome Evolution.</title>
        <authorList>
            <person name="Mudd A.B."/>
        </authorList>
    </citation>
    <scope>NUCLEOTIDE SEQUENCE</scope>
    <source>
        <strain evidence="1">1538</strain>
        <tissue evidence="1">Blood</tissue>
    </source>
</reference>
<proteinExistence type="predicted"/>
<sequence length="92" mass="9433">MFIFGAEQFSGSAPSLPVHSAHEMLIAPGWGNFRCSIGGVVAAGGGSSTSQQDVTPGRRLRVAPITGGDTSVSPRILQTYSVIGSAALDDEK</sequence>
<evidence type="ECO:0000313" key="2">
    <source>
        <dbReference type="Proteomes" id="UP001181693"/>
    </source>
</evidence>
<dbReference type="Proteomes" id="UP001181693">
    <property type="component" value="Unassembled WGS sequence"/>
</dbReference>
<evidence type="ECO:0000313" key="1">
    <source>
        <dbReference type="EMBL" id="DBA25369.1"/>
    </source>
</evidence>
<dbReference type="EMBL" id="DYDO01000005">
    <property type="protein sequence ID" value="DBA25369.1"/>
    <property type="molecule type" value="Genomic_DNA"/>
</dbReference>
<gene>
    <name evidence="1" type="ORF">GDO54_012903</name>
</gene>